<dbReference type="Gene3D" id="3.40.50.720">
    <property type="entry name" value="NAD(P)-binding Rossmann-like Domain"/>
    <property type="match status" value="2"/>
</dbReference>
<dbReference type="Proteomes" id="UP000290849">
    <property type="component" value="Unassembled WGS sequence"/>
</dbReference>
<organism evidence="4 5">
    <name type="scientific">Achromobacter aloeverae</name>
    <dbReference type="NCBI Taxonomy" id="1750518"/>
    <lineage>
        <taxon>Bacteria</taxon>
        <taxon>Pseudomonadati</taxon>
        <taxon>Pseudomonadota</taxon>
        <taxon>Betaproteobacteria</taxon>
        <taxon>Burkholderiales</taxon>
        <taxon>Alcaligenaceae</taxon>
        <taxon>Achromobacter</taxon>
    </lineage>
</organism>
<name>A0A4Q1HJX3_9BURK</name>
<dbReference type="PANTHER" id="PTHR43333">
    <property type="entry name" value="2-HACID_DH_C DOMAIN-CONTAINING PROTEIN"/>
    <property type="match status" value="1"/>
</dbReference>
<comment type="caution">
    <text evidence="4">The sequence shown here is derived from an EMBL/GenBank/DDBJ whole genome shotgun (WGS) entry which is preliminary data.</text>
</comment>
<evidence type="ECO:0000256" key="1">
    <source>
        <dbReference type="ARBA" id="ARBA00023002"/>
    </source>
</evidence>
<keyword evidence="1" id="KW-0560">Oxidoreductase</keyword>
<dbReference type="AlphaFoldDB" id="A0A4Q1HJX3"/>
<gene>
    <name evidence="4" type="ORF">C7R54_12060</name>
</gene>
<dbReference type="GO" id="GO:0016491">
    <property type="term" value="F:oxidoreductase activity"/>
    <property type="evidence" value="ECO:0007669"/>
    <property type="project" value="UniProtKB-KW"/>
</dbReference>
<dbReference type="InterPro" id="IPR006140">
    <property type="entry name" value="D-isomer_DH_NAD-bd"/>
</dbReference>
<protein>
    <submittedName>
        <fullName evidence="4">Hydroxyacid dehydrogenase</fullName>
    </submittedName>
</protein>
<sequence>MASWSGRRCCACWTGSIHPSAIEGRGWPTGRLLHGSTVDRQGLRGHPHHEQRIAKSQMTTILTSKHVAETYRKAIEARPWFQPPWRIRHLDEMAHAPAAELDDIRIAFLSSDVLGGSTVDRHDPAMALFCEVLRRAGNLAWLQVPSSGVDRPIYQELARRGVVLTTATGAAGETVALTALTGLLALSRRLPLWVQGKHDHAWLNLRSGDPEPRELRGEKVLIVGAGQIGTHLARMCKGLGMRTHGLRRQVTACADPYDEMGTIQDLEAAVGTADWVVATCPLTAQTRGIFNASLFARFQPHASFINVARGGVANEGDLIDALRQGRIEAAYLDVFEVEPLPKDSPLWDLPNVLLSPHSAGDTRGRHARIAEIFLSNLDRWIEDRPLLNRADIAG</sequence>
<evidence type="ECO:0000256" key="2">
    <source>
        <dbReference type="ARBA" id="ARBA00023027"/>
    </source>
</evidence>
<accession>A0A4Q1HJX3</accession>
<keyword evidence="2" id="KW-0520">NAD</keyword>
<dbReference type="CDD" id="cd05300">
    <property type="entry name" value="2-Hacid_dh_1"/>
    <property type="match status" value="1"/>
</dbReference>
<dbReference type="InterPro" id="IPR036291">
    <property type="entry name" value="NAD(P)-bd_dom_sf"/>
</dbReference>
<feature type="domain" description="D-isomer specific 2-hydroxyacid dehydrogenase NAD-binding" evidence="3">
    <location>
        <begin position="182"/>
        <end position="359"/>
    </location>
</feature>
<keyword evidence="5" id="KW-1185">Reference proteome</keyword>
<evidence type="ECO:0000259" key="3">
    <source>
        <dbReference type="Pfam" id="PF02826"/>
    </source>
</evidence>
<proteinExistence type="predicted"/>
<dbReference type="Pfam" id="PF02826">
    <property type="entry name" value="2-Hacid_dh_C"/>
    <property type="match status" value="1"/>
</dbReference>
<reference evidence="4 5" key="1">
    <citation type="journal article" date="2017" name="Int. J. Syst. Evol. Microbiol.">
        <title>Achromobacter aloeverae sp. nov., isolated from the root of Aloe vera (L.) Burm.f.</title>
        <authorList>
            <person name="Kuncharoen N."/>
            <person name="Muramatsu Y."/>
            <person name="Shibata C."/>
            <person name="Kamakura Y."/>
            <person name="Nakagawa Y."/>
            <person name="Tanasupawat S."/>
        </authorList>
    </citation>
    <scope>NUCLEOTIDE SEQUENCE [LARGE SCALE GENOMIC DNA]</scope>
    <source>
        <strain evidence="4 5">AVA-1</strain>
    </source>
</reference>
<evidence type="ECO:0000313" key="5">
    <source>
        <dbReference type="Proteomes" id="UP000290849"/>
    </source>
</evidence>
<dbReference type="SUPFAM" id="SSF51735">
    <property type="entry name" value="NAD(P)-binding Rossmann-fold domains"/>
    <property type="match status" value="1"/>
</dbReference>
<evidence type="ECO:0000313" key="4">
    <source>
        <dbReference type="EMBL" id="RXN90249.1"/>
    </source>
</evidence>
<dbReference type="PANTHER" id="PTHR43333:SF1">
    <property type="entry name" value="D-ISOMER SPECIFIC 2-HYDROXYACID DEHYDROGENASE NAD-BINDING DOMAIN-CONTAINING PROTEIN"/>
    <property type="match status" value="1"/>
</dbReference>
<dbReference type="EMBL" id="PYAL01000003">
    <property type="protein sequence ID" value="RXN90249.1"/>
    <property type="molecule type" value="Genomic_DNA"/>
</dbReference>
<dbReference type="GO" id="GO:0051287">
    <property type="term" value="F:NAD binding"/>
    <property type="evidence" value="ECO:0007669"/>
    <property type="project" value="InterPro"/>
</dbReference>